<proteinExistence type="predicted"/>
<feature type="domain" description="VOC" evidence="1">
    <location>
        <begin position="6"/>
        <end position="121"/>
    </location>
</feature>
<comment type="caution">
    <text evidence="2">The sequence shown here is derived from an EMBL/GenBank/DDBJ whole genome shotgun (WGS) entry which is preliminary data.</text>
</comment>
<organism evidence="2 3">
    <name type="scientific">Paenibacillus mendelii</name>
    <dbReference type="NCBI Taxonomy" id="206163"/>
    <lineage>
        <taxon>Bacteria</taxon>
        <taxon>Bacillati</taxon>
        <taxon>Bacillota</taxon>
        <taxon>Bacilli</taxon>
        <taxon>Bacillales</taxon>
        <taxon>Paenibacillaceae</taxon>
        <taxon>Paenibacillus</taxon>
    </lineage>
</organism>
<dbReference type="Proteomes" id="UP001589818">
    <property type="component" value="Unassembled WGS sequence"/>
</dbReference>
<dbReference type="Pfam" id="PF00903">
    <property type="entry name" value="Glyoxalase"/>
    <property type="match status" value="1"/>
</dbReference>
<dbReference type="InterPro" id="IPR029068">
    <property type="entry name" value="Glyas_Bleomycin-R_OHBP_Dase"/>
</dbReference>
<evidence type="ECO:0000259" key="1">
    <source>
        <dbReference type="PROSITE" id="PS51819"/>
    </source>
</evidence>
<accession>A0ABV6JF40</accession>
<reference evidence="2 3" key="1">
    <citation type="submission" date="2024-09" db="EMBL/GenBank/DDBJ databases">
        <authorList>
            <person name="Sun Q."/>
            <person name="Mori K."/>
        </authorList>
    </citation>
    <scope>NUCLEOTIDE SEQUENCE [LARGE SCALE GENOMIC DNA]</scope>
    <source>
        <strain evidence="2 3">CCM 4839</strain>
    </source>
</reference>
<dbReference type="SUPFAM" id="SSF54593">
    <property type="entry name" value="Glyoxalase/Bleomycin resistance protein/Dihydroxybiphenyl dioxygenase"/>
    <property type="match status" value="1"/>
</dbReference>
<dbReference type="InterPro" id="IPR037523">
    <property type="entry name" value="VOC_core"/>
</dbReference>
<dbReference type="EMBL" id="JBHLVF010000041">
    <property type="protein sequence ID" value="MFC0394482.1"/>
    <property type="molecule type" value="Genomic_DNA"/>
</dbReference>
<dbReference type="InterPro" id="IPR004360">
    <property type="entry name" value="Glyas_Fos-R_dOase_dom"/>
</dbReference>
<keyword evidence="3" id="KW-1185">Reference proteome</keyword>
<evidence type="ECO:0000313" key="3">
    <source>
        <dbReference type="Proteomes" id="UP001589818"/>
    </source>
</evidence>
<sequence>MGIQLNSTYLTIPVSNLKRSAQWYGEHFGFKLITEDPNYLELISDSGIRILFQQNDHNLHSHFIYPGGAVQSSYGFLVSYAESAYNYLIGQGVKVGEFFDYQGKSFSVYDPDGNFIEIWSLANQS</sequence>
<dbReference type="PROSITE" id="PS51819">
    <property type="entry name" value="VOC"/>
    <property type="match status" value="1"/>
</dbReference>
<gene>
    <name evidence="2" type="ORF">ACFFJ8_24375</name>
</gene>
<protein>
    <submittedName>
        <fullName evidence="2">VOC family protein</fullName>
    </submittedName>
</protein>
<dbReference type="RefSeq" id="WP_204815613.1">
    <property type="nucleotide sequence ID" value="NZ_JANHOF010000001.1"/>
</dbReference>
<dbReference type="Gene3D" id="3.10.180.10">
    <property type="entry name" value="2,3-Dihydroxybiphenyl 1,2-Dioxygenase, domain 1"/>
    <property type="match status" value="1"/>
</dbReference>
<name>A0ABV6JF40_9BACL</name>
<dbReference type="CDD" id="cd06587">
    <property type="entry name" value="VOC"/>
    <property type="match status" value="1"/>
</dbReference>
<evidence type="ECO:0000313" key="2">
    <source>
        <dbReference type="EMBL" id="MFC0394482.1"/>
    </source>
</evidence>